<evidence type="ECO:0000313" key="6">
    <source>
        <dbReference type="EMBL" id="STN14529.1"/>
    </source>
</evidence>
<dbReference type="EMBL" id="UGFO01000006">
    <property type="protein sequence ID" value="STN14529.1"/>
    <property type="molecule type" value="Genomic_DNA"/>
</dbReference>
<dbReference type="Gene3D" id="2.60.40.10">
    <property type="entry name" value="Immunoglobulins"/>
    <property type="match status" value="1"/>
</dbReference>
<dbReference type="Pfam" id="PF02903">
    <property type="entry name" value="Alpha-amylase_N"/>
    <property type="match status" value="1"/>
</dbReference>
<dbReference type="EMBL" id="RROO01000011">
    <property type="protein sequence ID" value="TJF68577.1"/>
    <property type="molecule type" value="Genomic_DNA"/>
</dbReference>
<dbReference type="AlphaFoldDB" id="A0A0F3WI97"/>
<dbReference type="EMBL" id="LDXE02000012">
    <property type="protein sequence ID" value="PBN66906.1"/>
    <property type="molecule type" value="Genomic_DNA"/>
</dbReference>
<protein>
    <submittedName>
        <fullName evidence="4">Alpha-glycosidase</fullName>
    </submittedName>
    <submittedName>
        <fullName evidence="6">Neopullulanase</fullName>
        <ecNumber evidence="6">3.2.1.135</ecNumber>
        <ecNumber evidence="6">3.2.1.54</ecNumber>
    </submittedName>
</protein>
<accession>A0A0F3WI97</accession>
<keyword evidence="2 6" id="KW-0326">Glycosidase</keyword>
<dbReference type="SMART" id="SM00642">
    <property type="entry name" value="Aamy"/>
    <property type="match status" value="1"/>
</dbReference>
<reference evidence="5 9" key="3">
    <citation type="submission" date="2018-05" db="EMBL/GenBank/DDBJ databases">
        <title>Genomic sequencing of EHEC O26 New European Clone.</title>
        <authorList>
            <person name="Karnisova L."/>
            <person name="Nunvar J."/>
            <person name="Marejkova M."/>
            <person name="Mellmann A."/>
            <person name="Drevinek P."/>
            <person name="Blahova K."/>
            <person name="Bielaszewska M."/>
        </authorList>
    </citation>
    <scope>NUCLEOTIDE SEQUENCE [LARGE SCALE GENOMIC DNA]</scope>
    <source>
        <strain evidence="5 9">14-391</strain>
    </source>
</reference>
<dbReference type="SUPFAM" id="SSF81296">
    <property type="entry name" value="E set domains"/>
    <property type="match status" value="1"/>
</dbReference>
<reference evidence="4 8" key="1">
    <citation type="journal article" date="2015" name="Genome Announc.">
        <title>Draft Genome Sequences of Human-Pathogenic Escherichia coli O26:H11 Strains Carrying the stx2 Gene Only and Circulating in France.</title>
        <authorList>
            <person name="Delannoy S."/>
            <person name="Mariani-Kurkdjian P."/>
            <person name="Bonacorsi S."/>
            <person name="Liguori S."/>
            <person name="Ison S.A."/>
            <person name="Fach P."/>
        </authorList>
    </citation>
    <scope>NUCLEOTIDE SEQUENCE [LARGE SCALE GENOMIC DNA]</scope>
    <source>
        <strain evidence="4 8">34870</strain>
    </source>
</reference>
<organism evidence="6 10">
    <name type="scientific">Escherichia coli</name>
    <dbReference type="NCBI Taxonomy" id="562"/>
    <lineage>
        <taxon>Bacteria</taxon>
        <taxon>Pseudomonadati</taxon>
        <taxon>Pseudomonadota</taxon>
        <taxon>Gammaproteobacteria</taxon>
        <taxon>Enterobacterales</taxon>
        <taxon>Enterobacteriaceae</taxon>
        <taxon>Escherichia</taxon>
    </lineage>
</organism>
<evidence type="ECO:0000256" key="2">
    <source>
        <dbReference type="ARBA" id="ARBA00023295"/>
    </source>
</evidence>
<dbReference type="Proteomes" id="UP000305093">
    <property type="component" value="Unassembled WGS sequence"/>
</dbReference>
<evidence type="ECO:0000313" key="9">
    <source>
        <dbReference type="Proteomes" id="UP000248865"/>
    </source>
</evidence>
<dbReference type="GO" id="GO:0031216">
    <property type="term" value="F:neopullulanase activity"/>
    <property type="evidence" value="ECO:0007669"/>
    <property type="project" value="UniProtKB-EC"/>
</dbReference>
<evidence type="ECO:0000256" key="1">
    <source>
        <dbReference type="ARBA" id="ARBA00022801"/>
    </source>
</evidence>
<reference evidence="6 10" key="4">
    <citation type="submission" date="2018-06" db="EMBL/GenBank/DDBJ databases">
        <authorList>
            <consortium name="Pathogen Informatics"/>
            <person name="Doyle S."/>
        </authorList>
    </citation>
    <scope>NUCLEOTIDE SEQUENCE [LARGE SCALE GENOMIC DNA]</scope>
    <source>
        <strain evidence="6 10">NCTC8960</strain>
    </source>
</reference>
<dbReference type="Gene3D" id="3.20.20.80">
    <property type="entry name" value="Glycosidases"/>
    <property type="match status" value="1"/>
</dbReference>
<reference evidence="4" key="2">
    <citation type="submission" date="2017-03" db="EMBL/GenBank/DDBJ databases">
        <title>The mobilome is the main driver of stx2-positive O26:H11 Escherichia coli strains evolution.</title>
        <authorList>
            <person name="Delannoy S."/>
            <person name="Mariani-Kurkdjian P."/>
            <person name="Webb H.E."/>
            <person name="Bonacorsi S."/>
            <person name="Fach P."/>
        </authorList>
    </citation>
    <scope>NUCLEOTIDE SEQUENCE</scope>
    <source>
        <strain evidence="4">34870</strain>
    </source>
</reference>
<dbReference type="PANTHER" id="PTHR10357:SF210">
    <property type="entry name" value="MALTODEXTRIN GLUCOSIDASE"/>
    <property type="match status" value="1"/>
</dbReference>
<name>A0A0F3WI97_ECOLX</name>
<evidence type="ECO:0000313" key="4">
    <source>
        <dbReference type="EMBL" id="PBN66906.1"/>
    </source>
</evidence>
<evidence type="ECO:0000313" key="8">
    <source>
        <dbReference type="Proteomes" id="UP000036331"/>
    </source>
</evidence>
<evidence type="ECO:0000313" key="10">
    <source>
        <dbReference type="Proteomes" id="UP000255057"/>
    </source>
</evidence>
<sequence length="599" mass="70069">MITVSSLKHSAKSEDSYAYDNETLHVRLRTLRGEVDKVILWIGDPYNWAEGGLDGGNMAGTEAFGWIGGNEIEMEQEAVTEFHDHWFAVFKPQKRRCRYGFILFGKEGEKFLFGEKRCVDISSPDCEERELSRLNNFFCFPYLNKIDVLNTPSWVKNTVWYQIFPDRFCNGRPEISPEGVEPWGSAPTSFNFMGGDLWGVIDKLDYLEDLGINGIYFCPIFTSASNHKYDTIDHFSVDPHLGGNIAFHTLIEEAHKRGIKIMLDAVFNHLGADSPIWLDVVRNGANSRYADWFWIHKFPVYPDTPKSEWDFKNFNYETFGNVIEMPKLNTENEECREYLLSIVRYWTQNFDIDGWRLDVANEVDHHFWRDFRKVIKDIKPECYILGEIWHEGTPWLRGDQFDSLMNYPLTYGIIDYFALQDTTKQEFMTSVTRSYLCYPKNITEVMFNLLDSHDTARILSVCLNDKRKVKLAYLFMLTQAGSPCIYYGSEIGIDGFKSMTLENNRKCMIWDENKQDLELRQFIRWLIRLRKKHPQWCVASIQWKDVEHPTVIAYQRDNITFFLNNSEDTANFIYDGRSMEISGFSYEIEGLPAADLYDF</sequence>
<dbReference type="InterPro" id="IPR017853">
    <property type="entry name" value="GH"/>
</dbReference>
<dbReference type="EMBL" id="QFSS01000026">
    <property type="protein sequence ID" value="PZZ71215.1"/>
    <property type="molecule type" value="Genomic_DNA"/>
</dbReference>
<feature type="domain" description="Glycosyl hydrolase family 13 catalytic" evidence="3">
    <location>
        <begin position="162"/>
        <end position="530"/>
    </location>
</feature>
<dbReference type="RefSeq" id="WP_000633893.1">
    <property type="nucleotide sequence ID" value="NZ_AP027162.1"/>
</dbReference>
<dbReference type="SUPFAM" id="SSF51445">
    <property type="entry name" value="(Trans)glycosidases"/>
    <property type="match status" value="1"/>
</dbReference>
<evidence type="ECO:0000313" key="5">
    <source>
        <dbReference type="EMBL" id="PZZ71215.1"/>
    </source>
</evidence>
<dbReference type="EC" id="3.2.1.135" evidence="6"/>
<dbReference type="Proteomes" id="UP000255057">
    <property type="component" value="Unassembled WGS sequence"/>
</dbReference>
<dbReference type="CDD" id="cd11338">
    <property type="entry name" value="AmyAc_CMD"/>
    <property type="match status" value="1"/>
</dbReference>
<dbReference type="PANTHER" id="PTHR10357">
    <property type="entry name" value="ALPHA-AMYLASE FAMILY MEMBER"/>
    <property type="match status" value="1"/>
</dbReference>
<evidence type="ECO:0000259" key="3">
    <source>
        <dbReference type="SMART" id="SM00642"/>
    </source>
</evidence>
<dbReference type="GO" id="GO:0005975">
    <property type="term" value="P:carbohydrate metabolic process"/>
    <property type="evidence" value="ECO:0007669"/>
    <property type="project" value="InterPro"/>
</dbReference>
<dbReference type="InterPro" id="IPR006047">
    <property type="entry name" value="GH13_cat_dom"/>
</dbReference>
<dbReference type="Pfam" id="PF00128">
    <property type="entry name" value="Alpha-amylase"/>
    <property type="match status" value="1"/>
</dbReference>
<keyword evidence="1 6" id="KW-0378">Hydrolase</keyword>
<dbReference type="GO" id="GO:0047798">
    <property type="term" value="F:cyclomaltodextrinase activity"/>
    <property type="evidence" value="ECO:0007669"/>
    <property type="project" value="UniProtKB-EC"/>
</dbReference>
<dbReference type="CDD" id="cd02857">
    <property type="entry name" value="E_set_CDase_PDE_N"/>
    <property type="match status" value="1"/>
</dbReference>
<dbReference type="InterPro" id="IPR004185">
    <property type="entry name" value="Glyco_hydro_13_lg-like_dom"/>
</dbReference>
<evidence type="ECO:0000313" key="7">
    <source>
        <dbReference type="EMBL" id="TJF68577.1"/>
    </source>
</evidence>
<dbReference type="Proteomes" id="UP000248865">
    <property type="component" value="Unassembled WGS sequence"/>
</dbReference>
<dbReference type="Proteomes" id="UP000036331">
    <property type="component" value="Unassembled WGS sequence"/>
</dbReference>
<dbReference type="Gene3D" id="3.90.400.10">
    <property type="entry name" value="Oligo-1,6-glucosidase, Domain 2"/>
    <property type="match status" value="1"/>
</dbReference>
<reference evidence="7 11" key="5">
    <citation type="submission" date="2018-12" db="EMBL/GenBank/DDBJ databases">
        <title>Food and Water Safety Consortium.</title>
        <authorList>
            <person name="Tyson S."/>
            <person name="Peterson C.-L."/>
            <person name="Olson A."/>
            <person name="Tyler S."/>
            <person name="Cabral J."/>
            <person name="Lynch T."/>
            <person name="Knox N."/>
            <person name="Van Domselaar G."/>
            <person name="Graham M."/>
        </authorList>
    </citation>
    <scope>NUCLEOTIDE SEQUENCE [LARGE SCALE GENOMIC DNA]</scope>
    <source>
        <strain evidence="7 11">FWSEC0419</strain>
    </source>
</reference>
<dbReference type="InterPro" id="IPR045857">
    <property type="entry name" value="O16G_dom_2"/>
</dbReference>
<gene>
    <name evidence="6" type="primary">nplT</name>
    <name evidence="4" type="ORF">ABE91_030065</name>
    <name evidence="7" type="ORF">C9194_08135</name>
    <name evidence="5" type="ORF">DIV22_08145</name>
    <name evidence="6" type="ORF">NCTC8960_04920</name>
</gene>
<proteinExistence type="predicted"/>
<dbReference type="InterPro" id="IPR013783">
    <property type="entry name" value="Ig-like_fold"/>
</dbReference>
<dbReference type="EC" id="3.2.1.54" evidence="6"/>
<evidence type="ECO:0000313" key="11">
    <source>
        <dbReference type="Proteomes" id="UP000305093"/>
    </source>
</evidence>
<dbReference type="InterPro" id="IPR014756">
    <property type="entry name" value="Ig_E-set"/>
</dbReference>